<sequence length="201" mass="20508">EGRALAQYSDRDKVQSLRHFAGQPLRTEQNEPTNAERVMKDIGALLMLDGIAAEAGAMAEFFTEKTVTTEGRSALATLRNTAEQATAGEAGMAITSETGTAAAEVAMAGEARAAAAGATSAAEGAISGEARVATEGAAAGETGAAGVNRLRPSLAGDISQYAVNDGEALIKESRASAGGIHQVKDAAGNDRWLLRYREGAG</sequence>
<gene>
    <name evidence="1" type="ORF">E0L21_24730</name>
</gene>
<keyword evidence="2" id="KW-1185">Reference proteome</keyword>
<dbReference type="Proteomes" id="UP000291793">
    <property type="component" value="Unassembled WGS sequence"/>
</dbReference>
<evidence type="ECO:0000313" key="2">
    <source>
        <dbReference type="Proteomes" id="UP000291793"/>
    </source>
</evidence>
<organism evidence="1 2">
    <name type="scientific">Kosakonia quasisacchari</name>
    <dbReference type="NCBI Taxonomy" id="2529380"/>
    <lineage>
        <taxon>Bacteria</taxon>
        <taxon>Pseudomonadati</taxon>
        <taxon>Pseudomonadota</taxon>
        <taxon>Gammaproteobacteria</taxon>
        <taxon>Enterobacterales</taxon>
        <taxon>Enterobacteriaceae</taxon>
        <taxon>Kosakonia</taxon>
    </lineage>
</organism>
<feature type="non-terminal residue" evidence="1">
    <location>
        <position position="1"/>
    </location>
</feature>
<dbReference type="EMBL" id="SJOP01000075">
    <property type="protein sequence ID" value="TCB93460.1"/>
    <property type="molecule type" value="Genomic_DNA"/>
</dbReference>
<evidence type="ECO:0000313" key="1">
    <source>
        <dbReference type="EMBL" id="TCB93460.1"/>
    </source>
</evidence>
<proteinExistence type="predicted"/>
<comment type="caution">
    <text evidence="1">The sequence shown here is derived from an EMBL/GenBank/DDBJ whole genome shotgun (WGS) entry which is preliminary data.</text>
</comment>
<name>A0A4R0G922_9ENTR</name>
<reference evidence="1 2" key="1">
    <citation type="submission" date="2019-02" db="EMBL/GenBank/DDBJ databases">
        <title>The draft genome of Kosakonia quasisacchari strain WCHKQ120001.</title>
        <authorList>
            <person name="Wang C."/>
            <person name="Feng Y."/>
            <person name="Zong Z."/>
        </authorList>
    </citation>
    <scope>NUCLEOTIDE SEQUENCE [LARGE SCALE GENOMIC DNA]</scope>
    <source>
        <strain evidence="1 2">WCHKQ120001</strain>
    </source>
</reference>
<dbReference type="AlphaFoldDB" id="A0A4R0G922"/>
<feature type="non-terminal residue" evidence="1">
    <location>
        <position position="201"/>
    </location>
</feature>
<protein>
    <submittedName>
        <fullName evidence="1">Uncharacterized protein</fullName>
    </submittedName>
</protein>
<accession>A0A4R0G922</accession>